<reference evidence="10 12" key="2">
    <citation type="submission" date="2019-05" db="EMBL/GenBank/DDBJ databases">
        <title>Genome sequence of Moorella thermoacetica ATCC 33924.</title>
        <authorList>
            <person name="Poehlein A."/>
            <person name="Bengelsdorf F.R."/>
            <person name="Duerre P."/>
            <person name="Daniel R."/>
        </authorList>
    </citation>
    <scope>NUCLEOTIDE SEQUENCE [LARGE SCALE GENOMIC DNA]</scope>
    <source>
        <strain evidence="10 12">ATCC 33924</strain>
    </source>
</reference>
<dbReference type="GO" id="GO:0004386">
    <property type="term" value="F:helicase activity"/>
    <property type="evidence" value="ECO:0007669"/>
    <property type="project" value="UniProtKB-KW"/>
</dbReference>
<dbReference type="Proteomes" id="UP000094598">
    <property type="component" value="Chromosome"/>
</dbReference>
<evidence type="ECO:0000313" key="9">
    <source>
        <dbReference type="EMBL" id="AOQ24762.1"/>
    </source>
</evidence>
<keyword evidence="1" id="KW-0547">Nucleotide-binding</keyword>
<dbReference type="EMBL" id="VCDX01000001">
    <property type="protein sequence ID" value="TYL15700.1"/>
    <property type="molecule type" value="Genomic_DNA"/>
</dbReference>
<evidence type="ECO:0000313" key="10">
    <source>
        <dbReference type="EMBL" id="TYL15700.1"/>
    </source>
</evidence>
<evidence type="ECO:0000256" key="7">
    <source>
        <dbReference type="ARBA" id="ARBA00023204"/>
    </source>
</evidence>
<evidence type="ECO:0000256" key="4">
    <source>
        <dbReference type="ARBA" id="ARBA00022806"/>
    </source>
</evidence>
<reference evidence="9 11" key="1">
    <citation type="submission" date="2016-08" db="EMBL/GenBank/DDBJ databases">
        <title>Moorella thermoacetica DSM 103132.</title>
        <authorList>
            <person name="Jendresen C.B."/>
            <person name="Redl S.M."/>
            <person name="Jensen T.O."/>
            <person name="Nielsen A.T."/>
        </authorList>
    </citation>
    <scope>NUCLEOTIDE SEQUENCE [LARGE SCALE GENOMIC DNA]</scope>
    <source>
        <strain evidence="9 11">DSM 103132</strain>
    </source>
</reference>
<dbReference type="EMBL" id="CP017019">
    <property type="protein sequence ID" value="AOQ24762.1"/>
    <property type="molecule type" value="Genomic_DNA"/>
</dbReference>
<accession>A0AAC9HIH2</accession>
<keyword evidence="4" id="KW-0347">Helicase</keyword>
<dbReference type="Gene3D" id="3.90.320.10">
    <property type="match status" value="1"/>
</dbReference>
<evidence type="ECO:0000256" key="5">
    <source>
        <dbReference type="ARBA" id="ARBA00022840"/>
    </source>
</evidence>
<keyword evidence="12" id="KW-1185">Reference proteome</keyword>
<keyword evidence="6" id="KW-0238">DNA-binding</keyword>
<name>A0AAC9HIH2_NEOTH</name>
<sequence length="262" mass="30802">MLLLAVDLVLIPKIYSYLQKQRTNKILTTISPWQIGHCSRQIAMAMLQFPQERLTPQQLLVFEHGNSMHDRYQSYFEKMGILVAKELPLNSKSENKWTSHQCKILRIRGRTDAVVKVDGVDYIIELKSAKDKSFNNMKRYGPYESYRDQLQLYMFLTQIKNGLILVENKDTQELAEFDFDYNEDHSGRLVKKINTINDYVMNLSLPPIEFKADSFECTYCGFKSICRQKDVEKYIKENAVWLQVLLKAQTHPDYFKYRKEGA</sequence>
<evidence type="ECO:0000256" key="1">
    <source>
        <dbReference type="ARBA" id="ARBA00022741"/>
    </source>
</evidence>
<dbReference type="AlphaFoldDB" id="A0AAC9HIH2"/>
<keyword evidence="7" id="KW-0234">DNA repair</keyword>
<keyword evidence="3" id="KW-0378">Hydrolase</keyword>
<proteinExistence type="predicted"/>
<keyword evidence="2" id="KW-0227">DNA damage</keyword>
<organism evidence="9 11">
    <name type="scientific">Neomoorella thermoacetica</name>
    <name type="common">Clostridium thermoaceticum</name>
    <dbReference type="NCBI Taxonomy" id="1525"/>
    <lineage>
        <taxon>Bacteria</taxon>
        <taxon>Bacillati</taxon>
        <taxon>Bacillota</taxon>
        <taxon>Clostridia</taxon>
        <taxon>Neomoorellales</taxon>
        <taxon>Neomoorellaceae</taxon>
        <taxon>Neomoorella</taxon>
    </lineage>
</organism>
<gene>
    <name evidence="9" type="ORF">Maut_02334</name>
    <name evidence="10" type="ORF">MTAT_04390</name>
</gene>
<evidence type="ECO:0000313" key="11">
    <source>
        <dbReference type="Proteomes" id="UP000094598"/>
    </source>
</evidence>
<dbReference type="GO" id="GO:0016787">
    <property type="term" value="F:hydrolase activity"/>
    <property type="evidence" value="ECO:0007669"/>
    <property type="project" value="UniProtKB-KW"/>
</dbReference>
<evidence type="ECO:0000259" key="8">
    <source>
        <dbReference type="Pfam" id="PF12705"/>
    </source>
</evidence>
<dbReference type="GO" id="GO:0005524">
    <property type="term" value="F:ATP binding"/>
    <property type="evidence" value="ECO:0007669"/>
    <property type="project" value="UniProtKB-KW"/>
</dbReference>
<dbReference type="Proteomes" id="UP000322283">
    <property type="component" value="Unassembled WGS sequence"/>
</dbReference>
<dbReference type="InterPro" id="IPR011604">
    <property type="entry name" value="PDDEXK-like_dom_sf"/>
</dbReference>
<keyword evidence="5" id="KW-0067">ATP-binding</keyword>
<evidence type="ECO:0000313" key="12">
    <source>
        <dbReference type="Proteomes" id="UP000322283"/>
    </source>
</evidence>
<evidence type="ECO:0000256" key="2">
    <source>
        <dbReference type="ARBA" id="ARBA00022763"/>
    </source>
</evidence>
<dbReference type="GO" id="GO:0006281">
    <property type="term" value="P:DNA repair"/>
    <property type="evidence" value="ECO:0007669"/>
    <property type="project" value="UniProtKB-KW"/>
</dbReference>
<evidence type="ECO:0000256" key="3">
    <source>
        <dbReference type="ARBA" id="ARBA00022801"/>
    </source>
</evidence>
<dbReference type="Pfam" id="PF12705">
    <property type="entry name" value="PDDEXK_1"/>
    <property type="match status" value="1"/>
</dbReference>
<dbReference type="InterPro" id="IPR038726">
    <property type="entry name" value="PDDEXK_AddAB-type"/>
</dbReference>
<feature type="domain" description="PD-(D/E)XK endonuclease-like" evidence="8">
    <location>
        <begin position="66"/>
        <end position="227"/>
    </location>
</feature>
<protein>
    <submittedName>
        <fullName evidence="9">PD-(D/E)XK nuclease superfamily protein</fullName>
    </submittedName>
</protein>
<dbReference type="GO" id="GO:0003677">
    <property type="term" value="F:DNA binding"/>
    <property type="evidence" value="ECO:0007669"/>
    <property type="project" value="UniProtKB-KW"/>
</dbReference>
<evidence type="ECO:0000256" key="6">
    <source>
        <dbReference type="ARBA" id="ARBA00023125"/>
    </source>
</evidence>